<name>A0ABP8DSC8_9ACTN</name>
<reference evidence="2" key="1">
    <citation type="journal article" date="2019" name="Int. J. Syst. Evol. Microbiol.">
        <title>The Global Catalogue of Microorganisms (GCM) 10K type strain sequencing project: providing services to taxonomists for standard genome sequencing and annotation.</title>
        <authorList>
            <consortium name="The Broad Institute Genomics Platform"/>
            <consortium name="The Broad Institute Genome Sequencing Center for Infectious Disease"/>
            <person name="Wu L."/>
            <person name="Ma J."/>
        </authorList>
    </citation>
    <scope>NUCLEOTIDE SEQUENCE [LARGE SCALE GENOMIC DNA]</scope>
    <source>
        <strain evidence="2">JCM 17441</strain>
    </source>
</reference>
<protein>
    <submittedName>
        <fullName evidence="1">Uncharacterized protein</fullName>
    </submittedName>
</protein>
<sequence>MSGVSFDLYVWHEPDSITVGDAETKLERHHDGEPAVFAADPAVGRCFDALVERFPLEGDDSAWSVPPARSETLLELFCVSHRGPEIADVLRDLAAEHGVVCYVVFPRRLQPDGPGFAPRFTMTSAALRKVYDPDADEVRRQVTRVGRGNEFTILERADGRFAQVGYGDFVSVPPGTYALEYREGDDQHQAKTTDVAMAVRFLQEFLAGDETWKRRHLWRRLEL</sequence>
<dbReference type="Proteomes" id="UP001500620">
    <property type="component" value="Unassembled WGS sequence"/>
</dbReference>
<evidence type="ECO:0000313" key="1">
    <source>
        <dbReference type="EMBL" id="GAA4262693.1"/>
    </source>
</evidence>
<proteinExistence type="predicted"/>
<gene>
    <name evidence="1" type="ORF">GCM10022255_100500</name>
</gene>
<organism evidence="1 2">
    <name type="scientific">Dactylosporangium darangshiense</name>
    <dbReference type="NCBI Taxonomy" id="579108"/>
    <lineage>
        <taxon>Bacteria</taxon>
        <taxon>Bacillati</taxon>
        <taxon>Actinomycetota</taxon>
        <taxon>Actinomycetes</taxon>
        <taxon>Micromonosporales</taxon>
        <taxon>Micromonosporaceae</taxon>
        <taxon>Dactylosporangium</taxon>
    </lineage>
</organism>
<comment type="caution">
    <text evidence="1">The sequence shown here is derived from an EMBL/GenBank/DDBJ whole genome shotgun (WGS) entry which is preliminary data.</text>
</comment>
<keyword evidence="2" id="KW-1185">Reference proteome</keyword>
<dbReference type="EMBL" id="BAABAT010000054">
    <property type="protein sequence ID" value="GAA4262693.1"/>
    <property type="molecule type" value="Genomic_DNA"/>
</dbReference>
<evidence type="ECO:0000313" key="2">
    <source>
        <dbReference type="Proteomes" id="UP001500620"/>
    </source>
</evidence>
<accession>A0ABP8DSC8</accession>